<dbReference type="Gene3D" id="2.102.10.10">
    <property type="entry name" value="Rieske [2Fe-2S] iron-sulphur domain"/>
    <property type="match status" value="1"/>
</dbReference>
<evidence type="ECO:0000259" key="3">
    <source>
        <dbReference type="Pfam" id="PF13806"/>
    </source>
</evidence>
<dbReference type="Proteomes" id="UP000676649">
    <property type="component" value="Chromosome"/>
</dbReference>
<dbReference type="GO" id="GO:0051537">
    <property type="term" value="F:2 iron, 2 sulfur cluster binding"/>
    <property type="evidence" value="ECO:0007669"/>
    <property type="project" value="InterPro"/>
</dbReference>
<evidence type="ECO:0000256" key="2">
    <source>
        <dbReference type="ARBA" id="ARBA00023063"/>
    </source>
</evidence>
<evidence type="ECO:0000313" key="5">
    <source>
        <dbReference type="Proteomes" id="UP000676649"/>
    </source>
</evidence>
<dbReference type="InterPro" id="IPR012748">
    <property type="entry name" value="Rieske-like_NirD"/>
</dbReference>
<dbReference type="InterPro" id="IPR017881">
    <property type="entry name" value="NirD"/>
</dbReference>
<dbReference type="KEGG" id="mpad:KEF85_12050"/>
<dbReference type="EMBL" id="CP073754">
    <property type="protein sequence ID" value="QWF70078.1"/>
    <property type="molecule type" value="Genomic_DNA"/>
</dbReference>
<keyword evidence="1" id="KW-0560">Oxidoreductase</keyword>
<dbReference type="GO" id="GO:0042128">
    <property type="term" value="P:nitrate assimilation"/>
    <property type="evidence" value="ECO:0007669"/>
    <property type="project" value="UniProtKB-KW"/>
</dbReference>
<dbReference type="PANTHER" id="PTHR40562:SF1">
    <property type="entry name" value="NITRITE REDUCTASE (NADH) SMALL SUBUNIT"/>
    <property type="match status" value="1"/>
</dbReference>
<dbReference type="PANTHER" id="PTHR40562">
    <property type="match status" value="1"/>
</dbReference>
<keyword evidence="2" id="KW-0534">Nitrate assimilation</keyword>
<evidence type="ECO:0000256" key="1">
    <source>
        <dbReference type="ARBA" id="ARBA00023002"/>
    </source>
</evidence>
<accession>A0A975MLG4</accession>
<keyword evidence="5" id="KW-1185">Reference proteome</keyword>
<reference evidence="4" key="1">
    <citation type="submission" date="2021-04" db="EMBL/GenBank/DDBJ databases">
        <title>Draft genome sequence data of methanotrophic Methylovulum sp. strain S1L and Methylomonas sp. strain S2AM isolated from boreal lake water columns.</title>
        <authorList>
            <person name="Rissanen A.J."/>
            <person name="Mangayil R."/>
            <person name="Svenning M.M."/>
            <person name="Khanongnuch R."/>
        </authorList>
    </citation>
    <scope>NUCLEOTIDE SEQUENCE</scope>
    <source>
        <strain evidence="4">S2AM</strain>
    </source>
</reference>
<evidence type="ECO:0000313" key="4">
    <source>
        <dbReference type="EMBL" id="QWF70078.1"/>
    </source>
</evidence>
<dbReference type="InterPro" id="IPR036922">
    <property type="entry name" value="Rieske_2Fe-2S_sf"/>
</dbReference>
<feature type="domain" description="Rieske-like [2Fe-2S]" evidence="3">
    <location>
        <begin position="4"/>
        <end position="107"/>
    </location>
</feature>
<dbReference type="Pfam" id="PF13806">
    <property type="entry name" value="Rieske_2"/>
    <property type="match status" value="1"/>
</dbReference>
<name>A0A975MLG4_9GAMM</name>
<dbReference type="PROSITE" id="PS51300">
    <property type="entry name" value="NIRD"/>
    <property type="match status" value="1"/>
</dbReference>
<dbReference type="CDD" id="cd03529">
    <property type="entry name" value="Rieske_NirD"/>
    <property type="match status" value="1"/>
</dbReference>
<gene>
    <name evidence="4" type="primary">nirD</name>
    <name evidence="4" type="ORF">KEF85_12050</name>
</gene>
<proteinExistence type="predicted"/>
<dbReference type="AlphaFoldDB" id="A0A975MLG4"/>
<protein>
    <submittedName>
        <fullName evidence="4">Nitrite reductase small subunit NirD</fullName>
    </submittedName>
</protein>
<dbReference type="RefSeq" id="WP_215580895.1">
    <property type="nucleotide sequence ID" value="NZ_CP073754.1"/>
</dbReference>
<dbReference type="NCBIfam" id="TIGR02378">
    <property type="entry name" value="nirD_assim_sml"/>
    <property type="match status" value="1"/>
</dbReference>
<sequence length="114" mass="12429">MSDWIEVCGLDDLIADSGICVLAGGRQVALFYLSKIDQVYAVDNFDPIGKANVLARGMVGDIGGEPMLASPLYKQHFSLTSGRCFEDADIHIHTYPVRISQQRVAVQICPESSL</sequence>
<dbReference type="GO" id="GO:0008942">
    <property type="term" value="F:nitrite reductase [NAD(P)H] activity"/>
    <property type="evidence" value="ECO:0007669"/>
    <property type="project" value="InterPro"/>
</dbReference>
<organism evidence="4 5">
    <name type="scientific">Methylomonas paludis</name>
    <dbReference type="NCBI Taxonomy" id="1173101"/>
    <lineage>
        <taxon>Bacteria</taxon>
        <taxon>Pseudomonadati</taxon>
        <taxon>Pseudomonadota</taxon>
        <taxon>Gammaproteobacteria</taxon>
        <taxon>Methylococcales</taxon>
        <taxon>Methylococcaceae</taxon>
        <taxon>Methylomonas</taxon>
    </lineage>
</organism>
<dbReference type="SUPFAM" id="SSF50022">
    <property type="entry name" value="ISP domain"/>
    <property type="match status" value="1"/>
</dbReference>